<proteinExistence type="predicted"/>
<dbReference type="SUPFAM" id="SSF54427">
    <property type="entry name" value="NTF2-like"/>
    <property type="match status" value="1"/>
</dbReference>
<evidence type="ECO:0000313" key="2">
    <source>
        <dbReference type="EMBL" id="SIS18632.1"/>
    </source>
</evidence>
<dbReference type="InterPro" id="IPR037401">
    <property type="entry name" value="SnoaL-like"/>
</dbReference>
<accession>A0A1N7H1C3</accession>
<dbReference type="EMBL" id="FTNI01000035">
    <property type="protein sequence ID" value="SIS18632.1"/>
    <property type="molecule type" value="Genomic_DNA"/>
</dbReference>
<protein>
    <submittedName>
        <fullName evidence="2">SnoaL-like domain-containing protein</fullName>
    </submittedName>
</protein>
<name>A0A1N7H1C3_9ACTN</name>
<dbReference type="RefSeq" id="WP_076441616.1">
    <property type="nucleotide sequence ID" value="NZ_FTNI01000035.1"/>
</dbReference>
<dbReference type="Gene3D" id="3.10.450.50">
    <property type="match status" value="1"/>
</dbReference>
<feature type="domain" description="SnoaL-like" evidence="1">
    <location>
        <begin position="11"/>
        <end position="117"/>
    </location>
</feature>
<dbReference type="STRING" id="58117.SAMN05421833_13557"/>
<dbReference type="OrthoDB" id="672913at2"/>
<dbReference type="InterPro" id="IPR032710">
    <property type="entry name" value="NTF2-like_dom_sf"/>
</dbReference>
<organism evidence="2 3">
    <name type="scientific">Microbispora rosea</name>
    <dbReference type="NCBI Taxonomy" id="58117"/>
    <lineage>
        <taxon>Bacteria</taxon>
        <taxon>Bacillati</taxon>
        <taxon>Actinomycetota</taxon>
        <taxon>Actinomycetes</taxon>
        <taxon>Streptosporangiales</taxon>
        <taxon>Streptosporangiaceae</taxon>
        <taxon>Microbispora</taxon>
    </lineage>
</organism>
<reference evidence="3" key="1">
    <citation type="submission" date="2017-01" db="EMBL/GenBank/DDBJ databases">
        <authorList>
            <person name="Varghese N."/>
            <person name="Submissions S."/>
        </authorList>
    </citation>
    <scope>NUCLEOTIDE SEQUENCE [LARGE SCALE GENOMIC DNA]</scope>
    <source>
        <strain evidence="3">ATCC 12950</strain>
    </source>
</reference>
<sequence length="145" mass="15971">MAEINALLDAITDAISSHDEERLLRCLAPGAVVVTPAGVLEGHEQIGWYFRQLFSAFPDLHNEITTRAVLDDSVVTEFTFSGTHTGVLLLPGGMEIMGTGRRVVFPAAVSYTMGDDGVFASGRFYYDQVAFYRQTGCHLRLRRTV</sequence>
<gene>
    <name evidence="2" type="ORF">SAMN05421833_13557</name>
</gene>
<keyword evidence="3" id="KW-1185">Reference proteome</keyword>
<evidence type="ECO:0000259" key="1">
    <source>
        <dbReference type="Pfam" id="PF12680"/>
    </source>
</evidence>
<dbReference type="Proteomes" id="UP000186096">
    <property type="component" value="Unassembled WGS sequence"/>
</dbReference>
<evidence type="ECO:0000313" key="3">
    <source>
        <dbReference type="Proteomes" id="UP000186096"/>
    </source>
</evidence>
<dbReference type="Pfam" id="PF12680">
    <property type="entry name" value="SnoaL_2"/>
    <property type="match status" value="1"/>
</dbReference>
<dbReference type="AlphaFoldDB" id="A0A1N7H1C3"/>